<reference evidence="6 7" key="1">
    <citation type="submission" date="2022-11" db="EMBL/GenBank/DDBJ databases">
        <title>Whole genome sequence of Eschrichtius robustus ER-17-0199.</title>
        <authorList>
            <person name="Bruniche-Olsen A."/>
            <person name="Black A.N."/>
            <person name="Fields C.J."/>
            <person name="Walden K."/>
            <person name="Dewoody J.A."/>
        </authorList>
    </citation>
    <scope>NUCLEOTIDE SEQUENCE [LARGE SCALE GENOMIC DNA]</scope>
    <source>
        <strain evidence="6">ER-17-0199</strain>
        <tissue evidence="6">Blubber</tissue>
    </source>
</reference>
<protein>
    <recommendedName>
        <fullName evidence="5">Ribosomal RNA-processing protein 14/surfeit locus protein 6 C-terminal domain-containing protein</fullName>
    </recommendedName>
</protein>
<dbReference type="InterPro" id="IPR029190">
    <property type="entry name" value="Rrp14/SURF6_C"/>
</dbReference>
<dbReference type="GO" id="GO:0042273">
    <property type="term" value="P:ribosomal large subunit biogenesis"/>
    <property type="evidence" value="ECO:0007669"/>
    <property type="project" value="TreeGrafter"/>
</dbReference>
<keyword evidence="3" id="KW-0539">Nucleus</keyword>
<dbReference type="InterPro" id="IPR007019">
    <property type="entry name" value="SURF6"/>
</dbReference>
<evidence type="ECO:0000313" key="6">
    <source>
        <dbReference type="EMBL" id="KAJ8776396.1"/>
    </source>
</evidence>
<comment type="caution">
    <text evidence="6">The sequence shown here is derived from an EMBL/GenBank/DDBJ whole genome shotgun (WGS) entry which is preliminary data.</text>
</comment>
<evidence type="ECO:0000256" key="3">
    <source>
        <dbReference type="ARBA" id="ARBA00023242"/>
    </source>
</evidence>
<dbReference type="Proteomes" id="UP001159641">
    <property type="component" value="Unassembled WGS sequence"/>
</dbReference>
<evidence type="ECO:0000256" key="2">
    <source>
        <dbReference type="ARBA" id="ARBA00005904"/>
    </source>
</evidence>
<dbReference type="GO" id="GO:0042274">
    <property type="term" value="P:ribosomal small subunit biogenesis"/>
    <property type="evidence" value="ECO:0007669"/>
    <property type="project" value="TreeGrafter"/>
</dbReference>
<sequence>MKRLRARREELRAAGAGQARELEAKMQWTNLLDKAEGVKIRDDEHLLQEAPKRKKKGAQCRRTCEKRTARVAEKTQQLRDPWRQNPRENKAAKAERRLEKTRKRGRILPQDVEPTGLA</sequence>
<dbReference type="AlphaFoldDB" id="A0AB34G9E9"/>
<name>A0AB34G9E9_ESCRO</name>
<dbReference type="PANTHER" id="PTHR14369:SF0">
    <property type="entry name" value="SURFEIT LOCUS PROTEIN 6"/>
    <property type="match status" value="1"/>
</dbReference>
<feature type="domain" description="Ribosomal RNA-processing protein 14/surfeit locus protein 6 C-terminal" evidence="5">
    <location>
        <begin position="1"/>
        <end position="97"/>
    </location>
</feature>
<gene>
    <name evidence="6" type="ORF">J1605_001243</name>
</gene>
<evidence type="ECO:0000313" key="7">
    <source>
        <dbReference type="Proteomes" id="UP001159641"/>
    </source>
</evidence>
<dbReference type="Pfam" id="PF04935">
    <property type="entry name" value="SURF6"/>
    <property type="match status" value="1"/>
</dbReference>
<accession>A0AB34G9E9</accession>
<dbReference type="GO" id="GO:0003723">
    <property type="term" value="F:RNA binding"/>
    <property type="evidence" value="ECO:0007669"/>
    <property type="project" value="TreeGrafter"/>
</dbReference>
<dbReference type="GO" id="GO:0003677">
    <property type="term" value="F:DNA binding"/>
    <property type="evidence" value="ECO:0007669"/>
    <property type="project" value="TreeGrafter"/>
</dbReference>
<organism evidence="6 7">
    <name type="scientific">Eschrichtius robustus</name>
    <name type="common">California gray whale</name>
    <name type="synonym">Eschrichtius gibbosus</name>
    <dbReference type="NCBI Taxonomy" id="9764"/>
    <lineage>
        <taxon>Eukaryota</taxon>
        <taxon>Metazoa</taxon>
        <taxon>Chordata</taxon>
        <taxon>Craniata</taxon>
        <taxon>Vertebrata</taxon>
        <taxon>Euteleostomi</taxon>
        <taxon>Mammalia</taxon>
        <taxon>Eutheria</taxon>
        <taxon>Laurasiatheria</taxon>
        <taxon>Artiodactyla</taxon>
        <taxon>Whippomorpha</taxon>
        <taxon>Cetacea</taxon>
        <taxon>Mysticeti</taxon>
        <taxon>Eschrichtiidae</taxon>
        <taxon>Eschrichtius</taxon>
    </lineage>
</organism>
<evidence type="ECO:0000259" key="5">
    <source>
        <dbReference type="Pfam" id="PF04935"/>
    </source>
</evidence>
<comment type="subcellular location">
    <subcellularLocation>
        <location evidence="1">Nucleus</location>
    </subcellularLocation>
</comment>
<dbReference type="GO" id="GO:0005730">
    <property type="term" value="C:nucleolus"/>
    <property type="evidence" value="ECO:0007669"/>
    <property type="project" value="TreeGrafter"/>
</dbReference>
<feature type="region of interest" description="Disordered" evidence="4">
    <location>
        <begin position="67"/>
        <end position="118"/>
    </location>
</feature>
<dbReference type="PANTHER" id="PTHR14369">
    <property type="entry name" value="SURFEIT LOCUS PROTEIN 6"/>
    <property type="match status" value="1"/>
</dbReference>
<keyword evidence="7" id="KW-1185">Reference proteome</keyword>
<dbReference type="EMBL" id="JAIQCJ010002419">
    <property type="protein sequence ID" value="KAJ8776396.1"/>
    <property type="molecule type" value="Genomic_DNA"/>
</dbReference>
<evidence type="ECO:0000256" key="4">
    <source>
        <dbReference type="SAM" id="MobiDB-lite"/>
    </source>
</evidence>
<feature type="compositionally biased region" description="Basic and acidic residues" evidence="4">
    <location>
        <begin position="67"/>
        <end position="98"/>
    </location>
</feature>
<proteinExistence type="inferred from homology"/>
<comment type="similarity">
    <text evidence="2">Belongs to the SURF6 family.</text>
</comment>
<evidence type="ECO:0000256" key="1">
    <source>
        <dbReference type="ARBA" id="ARBA00004123"/>
    </source>
</evidence>